<organism evidence="2 4">
    <name type="scientific">Acetobacter indonesiensis</name>
    <dbReference type="NCBI Taxonomy" id="104101"/>
    <lineage>
        <taxon>Bacteria</taxon>
        <taxon>Pseudomonadati</taxon>
        <taxon>Pseudomonadota</taxon>
        <taxon>Alphaproteobacteria</taxon>
        <taxon>Acetobacterales</taxon>
        <taxon>Acetobacteraceae</taxon>
        <taxon>Acetobacter</taxon>
    </lineage>
</organism>
<dbReference type="Proteomes" id="UP000032673">
    <property type="component" value="Unassembled WGS sequence"/>
</dbReference>
<sequence length="71" mass="8497">MILRYTQHYVVKDQNQSLNRSIQNSYRFNSGQTLRLNDGAFCYSGYWQEDINTSHNFQLRIEKFLALQAYV</sequence>
<comment type="caution">
    <text evidence="2">The sequence shown here is derived from an EMBL/GenBank/DDBJ whole genome shotgun (WGS) entry which is preliminary data.</text>
</comment>
<dbReference type="AlphaFoldDB" id="A0A6N3T5V9"/>
<evidence type="ECO:0000313" key="4">
    <source>
        <dbReference type="Proteomes" id="UP000321104"/>
    </source>
</evidence>
<evidence type="ECO:0000313" key="1">
    <source>
        <dbReference type="EMBL" id="GAN64461.1"/>
    </source>
</evidence>
<evidence type="ECO:0000313" key="3">
    <source>
        <dbReference type="Proteomes" id="UP000032673"/>
    </source>
</evidence>
<reference evidence="2 4" key="2">
    <citation type="submission" date="2019-07" db="EMBL/GenBank/DDBJ databases">
        <title>Whole genome shotgun sequence of Acetobacter indonesiensis NBRC 16471.</title>
        <authorList>
            <person name="Hosoyama A."/>
            <person name="Uohara A."/>
            <person name="Ohji S."/>
            <person name="Ichikawa N."/>
        </authorList>
    </citation>
    <scope>NUCLEOTIDE SEQUENCE [LARGE SCALE GENOMIC DNA]</scope>
    <source>
        <strain evidence="2 4">NBRC 16471</strain>
    </source>
</reference>
<protein>
    <submittedName>
        <fullName evidence="2">Uncharacterized protein</fullName>
    </submittedName>
</protein>
<dbReference type="EMBL" id="BJXQ01000024">
    <property type="protein sequence ID" value="GEN04676.1"/>
    <property type="molecule type" value="Genomic_DNA"/>
</dbReference>
<evidence type="ECO:0000313" key="2">
    <source>
        <dbReference type="EMBL" id="GEN04676.1"/>
    </source>
</evidence>
<dbReference type="Proteomes" id="UP000321104">
    <property type="component" value="Unassembled WGS sequence"/>
</dbReference>
<dbReference type="EMBL" id="BAMW01000076">
    <property type="protein sequence ID" value="GAN64461.1"/>
    <property type="molecule type" value="Genomic_DNA"/>
</dbReference>
<gene>
    <name evidence="1" type="ORF">Abin_079_004</name>
    <name evidence="2" type="ORF">AIN02nite_27010</name>
</gene>
<name>A0A6N3T5V9_9PROT</name>
<accession>A0A6N3T5V9</accession>
<proteinExistence type="predicted"/>
<keyword evidence="3" id="KW-1185">Reference proteome</keyword>
<reference evidence="1 3" key="1">
    <citation type="submission" date="2012-11" db="EMBL/GenBank/DDBJ databases">
        <title>Whole genome sequence of Acetobacter indonesiensis 5H-1.</title>
        <authorList>
            <person name="Azuma Y."/>
            <person name="Higashiura N."/>
            <person name="Hirakawa H."/>
            <person name="Matsushita K."/>
        </authorList>
    </citation>
    <scope>NUCLEOTIDE SEQUENCE [LARGE SCALE GENOMIC DNA]</scope>
    <source>
        <strain evidence="1 3">5H-1</strain>
    </source>
</reference>